<feature type="domain" description="Nitroreductase" evidence="3">
    <location>
        <begin position="7"/>
        <end position="183"/>
    </location>
</feature>
<dbReference type="Proteomes" id="UP000019243">
    <property type="component" value="Unassembled WGS sequence"/>
</dbReference>
<evidence type="ECO:0000256" key="2">
    <source>
        <dbReference type="ARBA" id="ARBA00023002"/>
    </source>
</evidence>
<reference evidence="4 5" key="1">
    <citation type="submission" date="2012-12" db="EMBL/GenBank/DDBJ databases">
        <title>Novel taxa of Listeriaceae from agricultural environments in the United States.</title>
        <authorList>
            <person name="den Bakker H.C."/>
            <person name="Allred A."/>
            <person name="Warchocki S."/>
            <person name="Wright E.M."/>
            <person name="Burrell A."/>
            <person name="Nightingale K.K."/>
            <person name="Kephart D."/>
            <person name="Wiedmann M."/>
        </authorList>
    </citation>
    <scope>NUCLEOTIDE SEQUENCE [LARGE SCALE GENOMIC DNA]</scope>
    <source>
        <strain evidence="4 5">FSL F6-1037</strain>
    </source>
</reference>
<dbReference type="Pfam" id="PF00881">
    <property type="entry name" value="Nitroreductase"/>
    <property type="match status" value="1"/>
</dbReference>
<evidence type="ECO:0000313" key="4">
    <source>
        <dbReference type="EMBL" id="EUJ42234.1"/>
    </source>
</evidence>
<dbReference type="GO" id="GO:0016491">
    <property type="term" value="F:oxidoreductase activity"/>
    <property type="evidence" value="ECO:0007669"/>
    <property type="project" value="UniProtKB-KW"/>
</dbReference>
<comment type="caution">
    <text evidence="4">The sequence shown here is derived from an EMBL/GenBank/DDBJ whole genome shotgun (WGS) entry which is preliminary data.</text>
</comment>
<comment type="similarity">
    <text evidence="1">Belongs to the nitroreductase family.</text>
</comment>
<dbReference type="InterPro" id="IPR029479">
    <property type="entry name" value="Nitroreductase"/>
</dbReference>
<sequence length="204" mass="22782">MELKASIKGRSAVRHYDEQFAIPQIEIERLLQLSSQSPSGHNLQSWRVAVVTNQEVREKIKPFAHNQAQIVTASALLVFYADTHSAERTTEIYTQDMVEGFIPEALLQGKIEAADAYHATLSAAHLAENAVIDTSLFAMNFMLLAHEQGYDTVPMRGFSQAAITELIAVPTHYKPTLLMALGKGIKEAHQTSRLSVNRFTRYIE</sequence>
<organism evidence="4 5">
    <name type="scientific">Brochothrix campestris FSL F6-1037</name>
    <dbReference type="NCBI Taxonomy" id="1265861"/>
    <lineage>
        <taxon>Bacteria</taxon>
        <taxon>Bacillati</taxon>
        <taxon>Bacillota</taxon>
        <taxon>Bacilli</taxon>
        <taxon>Bacillales</taxon>
        <taxon>Listeriaceae</taxon>
        <taxon>Brochothrix</taxon>
    </lineage>
</organism>
<keyword evidence="2" id="KW-0560">Oxidoreductase</keyword>
<keyword evidence="5" id="KW-1185">Reference proteome</keyword>
<dbReference type="CDD" id="cd02137">
    <property type="entry name" value="MhqN-like"/>
    <property type="match status" value="1"/>
</dbReference>
<dbReference type="Gene3D" id="3.40.109.10">
    <property type="entry name" value="NADH Oxidase"/>
    <property type="match status" value="1"/>
</dbReference>
<evidence type="ECO:0000259" key="3">
    <source>
        <dbReference type="Pfam" id="PF00881"/>
    </source>
</evidence>
<evidence type="ECO:0000256" key="1">
    <source>
        <dbReference type="ARBA" id="ARBA00007118"/>
    </source>
</evidence>
<dbReference type="PANTHER" id="PTHR43673">
    <property type="entry name" value="NAD(P)H NITROREDUCTASE YDGI-RELATED"/>
    <property type="match status" value="1"/>
</dbReference>
<evidence type="ECO:0000313" key="5">
    <source>
        <dbReference type="Proteomes" id="UP000019243"/>
    </source>
</evidence>
<protein>
    <submittedName>
        <fullName evidence="4">Nitroreductase</fullName>
    </submittedName>
</protein>
<dbReference type="InterPro" id="IPR000415">
    <property type="entry name" value="Nitroreductase-like"/>
</dbReference>
<dbReference type="SUPFAM" id="SSF55469">
    <property type="entry name" value="FMN-dependent nitroreductase-like"/>
    <property type="match status" value="1"/>
</dbReference>
<dbReference type="EMBL" id="AODH01000001">
    <property type="protein sequence ID" value="EUJ42234.1"/>
    <property type="molecule type" value="Genomic_DNA"/>
</dbReference>
<accession>W7CRH3</accession>
<dbReference type="AlphaFoldDB" id="W7CRH3"/>
<proteinExistence type="inferred from homology"/>
<gene>
    <name evidence="4" type="ORF">BCAMP_00555</name>
</gene>
<name>W7CRH3_9LIST</name>
<dbReference type="STRING" id="1265861.BCAMP_00555"/>